<dbReference type="RefSeq" id="WP_255915325.1">
    <property type="nucleotide sequence ID" value="NZ_JANFQO010000014.1"/>
</dbReference>
<organism evidence="1 2">
    <name type="scientific">Tahibacter harae</name>
    <dbReference type="NCBI Taxonomy" id="2963937"/>
    <lineage>
        <taxon>Bacteria</taxon>
        <taxon>Pseudomonadati</taxon>
        <taxon>Pseudomonadota</taxon>
        <taxon>Gammaproteobacteria</taxon>
        <taxon>Lysobacterales</taxon>
        <taxon>Rhodanobacteraceae</taxon>
        <taxon>Tahibacter</taxon>
    </lineage>
</organism>
<dbReference type="Gene3D" id="3.90.1150.30">
    <property type="match status" value="2"/>
</dbReference>
<name>A0ABT1QV19_9GAMM</name>
<dbReference type="Proteomes" id="UP001165498">
    <property type="component" value="Unassembled WGS sequence"/>
</dbReference>
<accession>A0ABT1QV19</accession>
<dbReference type="InterPro" id="IPR038056">
    <property type="entry name" value="YjbR-like_sf"/>
</dbReference>
<reference evidence="1" key="1">
    <citation type="submission" date="2022-07" db="EMBL/GenBank/DDBJ databases">
        <title>Tahibacter sp., a new gammaproteobacterium isolated from the silt sample collected at pig farm.</title>
        <authorList>
            <person name="Chen H."/>
        </authorList>
    </citation>
    <scope>NUCLEOTIDE SEQUENCE</scope>
    <source>
        <strain evidence="1">P2K</strain>
    </source>
</reference>
<dbReference type="InterPro" id="IPR058532">
    <property type="entry name" value="YjbR/MT2646/Rv2570-like"/>
</dbReference>
<gene>
    <name evidence="1" type="ORF">NM961_15555</name>
</gene>
<evidence type="ECO:0000313" key="1">
    <source>
        <dbReference type="EMBL" id="MCQ4166137.1"/>
    </source>
</evidence>
<keyword evidence="2" id="KW-1185">Reference proteome</keyword>
<proteinExistence type="predicted"/>
<evidence type="ECO:0000313" key="2">
    <source>
        <dbReference type="Proteomes" id="UP001165498"/>
    </source>
</evidence>
<dbReference type="Pfam" id="PF04237">
    <property type="entry name" value="YjbR"/>
    <property type="match status" value="2"/>
</dbReference>
<comment type="caution">
    <text evidence="1">The sequence shown here is derived from an EMBL/GenBank/DDBJ whole genome shotgun (WGS) entry which is preliminary data.</text>
</comment>
<dbReference type="GO" id="GO:0003677">
    <property type="term" value="F:DNA binding"/>
    <property type="evidence" value="ECO:0007669"/>
    <property type="project" value="UniProtKB-KW"/>
</dbReference>
<keyword evidence="1" id="KW-0238">DNA-binding</keyword>
<protein>
    <submittedName>
        <fullName evidence="1">MmcQ/YjbR family DNA-binding protein</fullName>
    </submittedName>
</protein>
<sequence>MANDIAAAVREICLSFPEAEEYLSHGSPNFRVRGKTFASYLVNHHGDGRVALWLGAPSGAQEQWVGMQPEIFFVPPYVGHRGWLGVELDKGLDWKQVAALVREAYEKAAPAALAAKLGKTIVIRPPKAALKPEERDPLLAPAVQKLLQPLREYCLSLPETAEEPRFGSPSWRVGKRTFATAWRYDEALCFGFWVGVEQQGLYTGDARFFIPPYMGHNGWIALRVGAKPNWKEIRSLALHSYRHFALKRMLAQLDE</sequence>
<dbReference type="EMBL" id="JANFQO010000014">
    <property type="protein sequence ID" value="MCQ4166137.1"/>
    <property type="molecule type" value="Genomic_DNA"/>
</dbReference>
<dbReference type="SUPFAM" id="SSF142906">
    <property type="entry name" value="YjbR-like"/>
    <property type="match status" value="2"/>
</dbReference>